<feature type="region of interest" description="Disordered" evidence="1">
    <location>
        <begin position="228"/>
        <end position="249"/>
    </location>
</feature>
<dbReference type="EMBL" id="BJWL01000025">
    <property type="protein sequence ID" value="GFZ16083.1"/>
    <property type="molecule type" value="Genomic_DNA"/>
</dbReference>
<evidence type="ECO:0000313" key="2">
    <source>
        <dbReference type="EMBL" id="GFZ16083.1"/>
    </source>
</evidence>
<dbReference type="Proteomes" id="UP000585474">
    <property type="component" value="Unassembled WGS sequence"/>
</dbReference>
<dbReference type="InterPro" id="IPR040256">
    <property type="entry name" value="At4g02000-like"/>
</dbReference>
<dbReference type="PANTHER" id="PTHR31286:SF168">
    <property type="entry name" value="DUF4283 DOMAIN-CONTAINING PROTEIN"/>
    <property type="match status" value="1"/>
</dbReference>
<dbReference type="AlphaFoldDB" id="A0A7J0GZ29"/>
<accession>A0A7J0GZ29</accession>
<reference evidence="2 3" key="1">
    <citation type="submission" date="2019-07" db="EMBL/GenBank/DDBJ databases">
        <title>De Novo Assembly of kiwifruit Actinidia rufa.</title>
        <authorList>
            <person name="Sugita-Konishi S."/>
            <person name="Sato K."/>
            <person name="Mori E."/>
            <person name="Abe Y."/>
            <person name="Kisaki G."/>
            <person name="Hamano K."/>
            <person name="Suezawa K."/>
            <person name="Otani M."/>
            <person name="Fukuda T."/>
            <person name="Manabe T."/>
            <person name="Gomi K."/>
            <person name="Tabuchi M."/>
            <person name="Akimitsu K."/>
            <person name="Kataoka I."/>
        </authorList>
    </citation>
    <scope>NUCLEOTIDE SEQUENCE [LARGE SCALE GENOMIC DNA]</scope>
    <source>
        <strain evidence="3">cv. Fuchu</strain>
    </source>
</reference>
<evidence type="ECO:0000313" key="3">
    <source>
        <dbReference type="Proteomes" id="UP000585474"/>
    </source>
</evidence>
<gene>
    <name evidence="2" type="ORF">Acr_25g0004920</name>
</gene>
<evidence type="ECO:0000256" key="1">
    <source>
        <dbReference type="SAM" id="MobiDB-lite"/>
    </source>
</evidence>
<evidence type="ECO:0008006" key="4">
    <source>
        <dbReference type="Google" id="ProtNLM"/>
    </source>
</evidence>
<sequence>MVTKPGRWKRGGEEIREMAKSGAISGCQTSCKRLLPGEFVALDHRLIRSRFLDLILLLGFRGSTSSVVLRSKLSSKLGSELKSGSEHRFKLSTSLWTRESLCTQLALDTELGIVESRLFRSVLKWTSLENFFLRLHFIANFWDITLRRYRSGGLIPESSCLVVFKPEIGKNKTKNRGGGSRAQAHFLLPINILKSTKDTTTLVATATRTDGVGAPELNVSRAEMLGTLDEVDETTEIEEDSEKESDSISRTLEEYDSESTISVRRNVSAKILASQSLEVGTKDTGDILRQPKPYVSFFAKNRLPGVGSKLKLYEREDGPIPIDEDEVQLSWNTWQFCLVGYFGGRFPGSGKWSLHDLWKTSDAKVMSQTFNFKKGEISHFPVWIQLRNLLLSIWGPSVLSKICSQIGKPVYMDKLTTHSERISYARCLVEIDMSKELPDFVILKMHNGVLLEQNIFYENLPRFCPLCKVVGHSEEGCQAKKSKVKNISVEPTKNDEVSKVIEVGTSLSSMTVKGQGYQQEWVTKKSKTTRNQIDQIVKVVRSSGISEKPLEVNRFSVLVSELDSFHLQELGLGEAVQNSSLVTILPEQQFILSDKAVHPQHQQVDGVQ</sequence>
<name>A0A7J0GZ29_9ERIC</name>
<keyword evidence="3" id="KW-1185">Reference proteome</keyword>
<organism evidence="2 3">
    <name type="scientific">Actinidia rufa</name>
    <dbReference type="NCBI Taxonomy" id="165716"/>
    <lineage>
        <taxon>Eukaryota</taxon>
        <taxon>Viridiplantae</taxon>
        <taxon>Streptophyta</taxon>
        <taxon>Embryophyta</taxon>
        <taxon>Tracheophyta</taxon>
        <taxon>Spermatophyta</taxon>
        <taxon>Magnoliopsida</taxon>
        <taxon>eudicotyledons</taxon>
        <taxon>Gunneridae</taxon>
        <taxon>Pentapetalae</taxon>
        <taxon>asterids</taxon>
        <taxon>Ericales</taxon>
        <taxon>Actinidiaceae</taxon>
        <taxon>Actinidia</taxon>
    </lineage>
</organism>
<comment type="caution">
    <text evidence="2">The sequence shown here is derived from an EMBL/GenBank/DDBJ whole genome shotgun (WGS) entry which is preliminary data.</text>
</comment>
<proteinExistence type="predicted"/>
<feature type="compositionally biased region" description="Acidic residues" evidence="1">
    <location>
        <begin position="229"/>
        <end position="243"/>
    </location>
</feature>
<dbReference type="OrthoDB" id="1939300at2759"/>
<protein>
    <recommendedName>
        <fullName evidence="4">DUF4283 domain-containing protein</fullName>
    </recommendedName>
</protein>
<dbReference type="PANTHER" id="PTHR31286">
    <property type="entry name" value="GLYCINE-RICH CELL WALL STRUCTURAL PROTEIN 1.8-LIKE"/>
    <property type="match status" value="1"/>
</dbReference>